<sequence length="259" mass="29658">MIHLFQPFKIMKKNVLMLGIFLILQVNVFAQLIHSHNDYEQKEPFFAAYNLGFDSIEADLYLKDGQLCVAHDEKDVSTERTLEKLYIEPLLAKIKQIGGYPYANKKSLHLLLDLKKNGRAIMEALETSLKPHKKQLTHVIISISGDMPPPSEFKHYDTMFFFDGRKNLTYSDSELNRLYIVSASFLDFGKYWPGQTAIPQDVADKISVFVKDMHSKNKKVRLWGTPNTILGYETLQSLGVDVLGTDDLPLLKNFISRSK</sequence>
<keyword evidence="2" id="KW-1185">Reference proteome</keyword>
<protein>
    <submittedName>
        <fullName evidence="1">Alkaline phosphatase</fullName>
    </submittedName>
</protein>
<evidence type="ECO:0000313" key="1">
    <source>
        <dbReference type="EMBL" id="AFK03978.1"/>
    </source>
</evidence>
<name>A0ABN4AP56_EMTOG</name>
<dbReference type="Proteomes" id="UP000002875">
    <property type="component" value="Chromosome"/>
</dbReference>
<gene>
    <name evidence="1" type="ordered locus">Emtol_2844</name>
</gene>
<proteinExistence type="predicted"/>
<dbReference type="InterPro" id="IPR017946">
    <property type="entry name" value="PLC-like_Pdiesterase_TIM-brl"/>
</dbReference>
<evidence type="ECO:0000313" key="2">
    <source>
        <dbReference type="Proteomes" id="UP000002875"/>
    </source>
</evidence>
<accession>A0ABN4AP56</accession>
<reference evidence="1 2" key="1">
    <citation type="submission" date="2011-07" db="EMBL/GenBank/DDBJ databases">
        <title>The complete genome of chromosome of Emticicia oligotrophica DSM 17448.</title>
        <authorList>
            <consortium name="US DOE Joint Genome Institute (JGI-PGF)"/>
            <person name="Lucas S."/>
            <person name="Han J."/>
            <person name="Lapidus A."/>
            <person name="Bruce D."/>
            <person name="Goodwin L."/>
            <person name="Pitluck S."/>
            <person name="Peters L."/>
            <person name="Kyrpides N."/>
            <person name="Mavromatis K."/>
            <person name="Ivanova N."/>
            <person name="Ovchinnikova G."/>
            <person name="Teshima H."/>
            <person name="Detter J.C."/>
            <person name="Tapia R."/>
            <person name="Han C."/>
            <person name="Land M."/>
            <person name="Hauser L."/>
            <person name="Markowitz V."/>
            <person name="Cheng J.-F."/>
            <person name="Hugenholtz P."/>
            <person name="Woyke T."/>
            <person name="Wu D."/>
            <person name="Tindall B."/>
            <person name="Pomrenke H."/>
            <person name="Brambilla E."/>
            <person name="Klenk H.-P."/>
            <person name="Eisen J.A."/>
        </authorList>
    </citation>
    <scope>NUCLEOTIDE SEQUENCE [LARGE SCALE GENOMIC DNA]</scope>
    <source>
        <strain evidence="1 2">DSM 17448</strain>
    </source>
</reference>
<dbReference type="Gene3D" id="3.20.20.190">
    <property type="entry name" value="Phosphatidylinositol (PI) phosphodiesterase"/>
    <property type="match status" value="1"/>
</dbReference>
<dbReference type="EMBL" id="CP002961">
    <property type="protein sequence ID" value="AFK03978.1"/>
    <property type="molecule type" value="Genomic_DNA"/>
</dbReference>
<dbReference type="SUPFAM" id="SSF51695">
    <property type="entry name" value="PLC-like phosphodiesterases"/>
    <property type="match status" value="1"/>
</dbReference>
<organism evidence="1 2">
    <name type="scientific">Emticicia oligotrophica (strain DSM 17448 / CIP 109782 / MTCC 6937 / GPTSA100-15)</name>
    <dbReference type="NCBI Taxonomy" id="929562"/>
    <lineage>
        <taxon>Bacteria</taxon>
        <taxon>Pseudomonadati</taxon>
        <taxon>Bacteroidota</taxon>
        <taxon>Cytophagia</taxon>
        <taxon>Cytophagales</taxon>
        <taxon>Leadbetterellaceae</taxon>
        <taxon>Emticicia</taxon>
    </lineage>
</organism>